<evidence type="ECO:0000256" key="6">
    <source>
        <dbReference type="ARBA" id="ARBA00023186"/>
    </source>
</evidence>
<protein>
    <submittedName>
        <fullName evidence="9">J domain-containing protein</fullName>
    </submittedName>
</protein>
<gene>
    <name evidence="9" type="ORF">DQQ01_01815</name>
</gene>
<dbReference type="SUPFAM" id="SSF46565">
    <property type="entry name" value="Chaperone J-domain"/>
    <property type="match status" value="1"/>
</dbReference>
<dbReference type="InterPro" id="IPR036869">
    <property type="entry name" value="J_dom_sf"/>
</dbReference>
<organism evidence="9 10">
    <name type="scientific">Blautia argi</name>
    <dbReference type="NCBI Taxonomy" id="1912897"/>
    <lineage>
        <taxon>Bacteria</taxon>
        <taxon>Bacillati</taxon>
        <taxon>Bacillota</taxon>
        <taxon>Clostridia</taxon>
        <taxon>Lachnospirales</taxon>
        <taxon>Lachnospiraceae</taxon>
        <taxon>Blautia</taxon>
    </lineage>
</organism>
<feature type="domain" description="J" evidence="8">
    <location>
        <begin position="6"/>
        <end position="71"/>
    </location>
</feature>
<dbReference type="SUPFAM" id="SSF49493">
    <property type="entry name" value="HSP40/DnaJ peptide-binding domain"/>
    <property type="match status" value="2"/>
</dbReference>
<reference evidence="10" key="1">
    <citation type="submission" date="2018-06" db="EMBL/GenBank/DDBJ databases">
        <title>Description of Blautia argi sp. nov., a new anaerobic isolated from dog feces.</title>
        <authorList>
            <person name="Chang Y.-H."/>
            <person name="Paek J."/>
            <person name="Shin Y."/>
        </authorList>
    </citation>
    <scope>NUCLEOTIDE SEQUENCE [LARGE SCALE GENOMIC DNA]</scope>
    <source>
        <strain evidence="10">KCTC 15426</strain>
    </source>
</reference>
<dbReference type="PRINTS" id="PR00625">
    <property type="entry name" value="JDOMAIN"/>
</dbReference>
<proteinExistence type="predicted"/>
<dbReference type="SMART" id="SM00271">
    <property type="entry name" value="DnaJ"/>
    <property type="match status" value="1"/>
</dbReference>
<dbReference type="PROSITE" id="PS00636">
    <property type="entry name" value="DNAJ_1"/>
    <property type="match status" value="1"/>
</dbReference>
<evidence type="ECO:0000313" key="9">
    <source>
        <dbReference type="EMBL" id="AWY99356.1"/>
    </source>
</evidence>
<keyword evidence="10" id="KW-1185">Reference proteome</keyword>
<sequence length="317" mass="34838">MKTKRDCYEILGVSRNATASEIKKAYRKLAKKYHPDTNVGNTQAEERFKEATEAYEILSDEKKRSMYDQFGYGAFDSSGPGSQNAQGSQQGGYREYHFTGDDMGDIFRDIFGNGFGSRGFHESDFYGNRSFRRRGVDVNADVTVTFDEAAFGCEKIFRFRDEASGAPQTLQVRIPAGMESGKSIRLKGKGAPGTGGGEPGDLLLKVHVQEKPGFERRGMDVYTTVKVPFTTAVLGGEIAVPTIYGTVLCKIREGTQSGTKIRLRGKGIVSMKNASVHGDQYAVVEIQVPQNISREAKQKLKEFEQLCRRSSGSGSAA</sequence>
<dbReference type="InterPro" id="IPR001623">
    <property type="entry name" value="DnaJ_domain"/>
</dbReference>
<keyword evidence="3" id="KW-0677">Repeat</keyword>
<dbReference type="GO" id="GO:0042026">
    <property type="term" value="P:protein refolding"/>
    <property type="evidence" value="ECO:0007669"/>
    <property type="project" value="TreeGrafter"/>
</dbReference>
<keyword evidence="6" id="KW-0143">Chaperone</keyword>
<keyword evidence="2" id="KW-0479">Metal-binding</keyword>
<dbReference type="PANTHER" id="PTHR43096">
    <property type="entry name" value="DNAJ HOMOLOG 1, MITOCHONDRIAL-RELATED"/>
    <property type="match status" value="1"/>
</dbReference>
<dbReference type="InterPro" id="IPR002939">
    <property type="entry name" value="DnaJ_C"/>
</dbReference>
<evidence type="ECO:0000256" key="3">
    <source>
        <dbReference type="ARBA" id="ARBA00022737"/>
    </source>
</evidence>
<dbReference type="EMBL" id="CP030280">
    <property type="protein sequence ID" value="AWY99356.1"/>
    <property type="molecule type" value="Genomic_DNA"/>
</dbReference>
<dbReference type="CDD" id="cd10747">
    <property type="entry name" value="DnaJ_C"/>
    <property type="match status" value="1"/>
</dbReference>
<evidence type="ECO:0000256" key="5">
    <source>
        <dbReference type="ARBA" id="ARBA00022833"/>
    </source>
</evidence>
<dbReference type="FunFam" id="2.60.260.20:FF:000005">
    <property type="entry name" value="Chaperone protein dnaJ 1, mitochondrial"/>
    <property type="match status" value="1"/>
</dbReference>
<name>A0A2Z4UEH7_9FIRM</name>
<feature type="region of interest" description="Disordered" evidence="7">
    <location>
        <begin position="74"/>
        <end position="95"/>
    </location>
</feature>
<keyword evidence="5" id="KW-0862">Zinc</keyword>
<dbReference type="FunFam" id="1.10.287.110:FF:000034">
    <property type="entry name" value="Chaperone protein DnaJ"/>
    <property type="match status" value="1"/>
</dbReference>
<evidence type="ECO:0000259" key="8">
    <source>
        <dbReference type="PROSITE" id="PS50076"/>
    </source>
</evidence>
<keyword evidence="1" id="KW-0235">DNA replication</keyword>
<dbReference type="KEGG" id="blau:DQQ01_01815"/>
<evidence type="ECO:0000256" key="2">
    <source>
        <dbReference type="ARBA" id="ARBA00022723"/>
    </source>
</evidence>
<dbReference type="PROSITE" id="PS50076">
    <property type="entry name" value="DNAJ_2"/>
    <property type="match status" value="1"/>
</dbReference>
<evidence type="ECO:0000256" key="7">
    <source>
        <dbReference type="SAM" id="MobiDB-lite"/>
    </source>
</evidence>
<dbReference type="AlphaFoldDB" id="A0A2Z4UEH7"/>
<dbReference type="Pfam" id="PF01556">
    <property type="entry name" value="DnaJ_C"/>
    <property type="match status" value="1"/>
</dbReference>
<dbReference type="OrthoDB" id="9779889at2"/>
<keyword evidence="4" id="KW-0863">Zinc-finger</keyword>
<dbReference type="GO" id="GO:0005737">
    <property type="term" value="C:cytoplasm"/>
    <property type="evidence" value="ECO:0007669"/>
    <property type="project" value="TreeGrafter"/>
</dbReference>
<dbReference type="GO" id="GO:0051082">
    <property type="term" value="F:unfolded protein binding"/>
    <property type="evidence" value="ECO:0007669"/>
    <property type="project" value="InterPro"/>
</dbReference>
<dbReference type="Gene3D" id="2.60.260.20">
    <property type="entry name" value="Urease metallochaperone UreE, N-terminal domain"/>
    <property type="match status" value="2"/>
</dbReference>
<evidence type="ECO:0000313" key="10">
    <source>
        <dbReference type="Proteomes" id="UP000250003"/>
    </source>
</evidence>
<evidence type="ECO:0000256" key="4">
    <source>
        <dbReference type="ARBA" id="ARBA00022771"/>
    </source>
</evidence>
<dbReference type="PANTHER" id="PTHR43096:SF52">
    <property type="entry name" value="DNAJ HOMOLOG 1, MITOCHONDRIAL-RELATED"/>
    <property type="match status" value="1"/>
</dbReference>
<evidence type="ECO:0000256" key="1">
    <source>
        <dbReference type="ARBA" id="ARBA00022705"/>
    </source>
</evidence>
<accession>A0A2Z4UEH7</accession>
<dbReference type="GO" id="GO:0006260">
    <property type="term" value="P:DNA replication"/>
    <property type="evidence" value="ECO:0007669"/>
    <property type="project" value="UniProtKB-KW"/>
</dbReference>
<dbReference type="InterPro" id="IPR018253">
    <property type="entry name" value="DnaJ_domain_CS"/>
</dbReference>
<dbReference type="CDD" id="cd06257">
    <property type="entry name" value="DnaJ"/>
    <property type="match status" value="1"/>
</dbReference>
<dbReference type="GO" id="GO:0008270">
    <property type="term" value="F:zinc ion binding"/>
    <property type="evidence" value="ECO:0007669"/>
    <property type="project" value="UniProtKB-KW"/>
</dbReference>
<dbReference type="InterPro" id="IPR008971">
    <property type="entry name" value="HSP40/DnaJ_pept-bd"/>
</dbReference>
<dbReference type="Proteomes" id="UP000250003">
    <property type="component" value="Chromosome"/>
</dbReference>
<dbReference type="Pfam" id="PF00226">
    <property type="entry name" value="DnaJ"/>
    <property type="match status" value="1"/>
</dbReference>
<dbReference type="Gene3D" id="1.10.287.110">
    <property type="entry name" value="DnaJ domain"/>
    <property type="match status" value="1"/>
</dbReference>
<feature type="compositionally biased region" description="Low complexity" evidence="7">
    <location>
        <begin position="77"/>
        <end position="92"/>
    </location>
</feature>
<dbReference type="RefSeq" id="WP_111920795.1">
    <property type="nucleotide sequence ID" value="NZ_CAUWHR010000003.1"/>
</dbReference>